<keyword evidence="4" id="KW-0732">Signal</keyword>
<dbReference type="GO" id="GO:0050660">
    <property type="term" value="F:flavin adenine dinucleotide binding"/>
    <property type="evidence" value="ECO:0007669"/>
    <property type="project" value="InterPro"/>
</dbReference>
<dbReference type="InterPro" id="IPR007867">
    <property type="entry name" value="GMC_OxRtase_C"/>
</dbReference>
<reference evidence="6" key="1">
    <citation type="submission" date="2018-03" db="EMBL/GenBank/DDBJ databases">
        <authorList>
            <person name="Guldener U."/>
        </authorList>
    </citation>
    <scope>NUCLEOTIDE SEQUENCE</scope>
</reference>
<accession>A0AAE8SS13</accession>
<keyword evidence="3" id="KW-0285">Flavoprotein</keyword>
<dbReference type="EMBL" id="ONZQ02000002">
    <property type="protein sequence ID" value="SPN98643.1"/>
    <property type="molecule type" value="Genomic_DNA"/>
</dbReference>
<evidence type="ECO:0000256" key="1">
    <source>
        <dbReference type="ARBA" id="ARBA00010790"/>
    </source>
</evidence>
<comment type="similarity">
    <text evidence="1">Belongs to the GMC oxidoreductase family.</text>
</comment>
<feature type="binding site" evidence="3">
    <location>
        <position position="104"/>
    </location>
    <ligand>
        <name>FAD</name>
        <dbReference type="ChEBI" id="CHEBI:57692"/>
    </ligand>
</feature>
<dbReference type="PROSITE" id="PS00624">
    <property type="entry name" value="GMC_OXRED_2"/>
    <property type="match status" value="1"/>
</dbReference>
<dbReference type="AlphaFoldDB" id="A0AAE8SS13"/>
<evidence type="ECO:0000256" key="2">
    <source>
        <dbReference type="PIRSR" id="PIRSR000137-1"/>
    </source>
</evidence>
<gene>
    <name evidence="6" type="ORF">DNG_01688</name>
</gene>
<evidence type="ECO:0000256" key="4">
    <source>
        <dbReference type="SAM" id="SignalP"/>
    </source>
</evidence>
<dbReference type="PANTHER" id="PTHR11552">
    <property type="entry name" value="GLUCOSE-METHANOL-CHOLINE GMC OXIDOREDUCTASE"/>
    <property type="match status" value="1"/>
</dbReference>
<dbReference type="Pfam" id="PF05199">
    <property type="entry name" value="GMC_oxred_C"/>
    <property type="match status" value="1"/>
</dbReference>
<sequence>MKTGDLIPLAAAYLAAVAAAASEYDYVIVGGGTAGIALATRLSLGLPDADILVIEAGPAALDEIRINAPGMRGSTLGSVYDWNYTTTPQESINGRVIDVNRGHVLGGSSALNYLCYDRASAAEYNGWGELGNKGWNWDTMSAAMVKSENFTGTSSDLHGDSGPIRSTFNRNVPECLASWLPTMNALGIDTNEEFMGGFPIGASIQTTNIDVTHYTRSYSAVSYLPLAGSNLEVMTETRVAKVNIVNLKKAGCKKLHATGVTLEDGTVIKARKEVVLTSGSIGSPGLLELSGVGQAKVLKAAGIKQLIDLPGVGENLQDHIRTSNSYTLKPGFESFDFMIYDNAGPAAAAEVARWLAGEPSWVDYTSATYGFLNLEQIAGKEGAKSLIADAKAAYGKTSTKVDLKKIEQLSDATVPQVEIIFEANYIGAKGYPGSGNLITLFSSLAHPMSRGSVHIDATNPLGKPIINPNYLSNDYDLQASIAAAKYARKIANTEPMASTWENEWEPGPEVETDEQWEEFVRGATQTFYHPVGTCAMLPRKDGGVVDSDLVVYGTANLRVVDSSITPTLLSAHIQTAVYGIAEIAAEKIIAKAKSA</sequence>
<dbReference type="InterPro" id="IPR012132">
    <property type="entry name" value="GMC_OxRdtase"/>
</dbReference>
<keyword evidence="7" id="KW-1185">Reference proteome</keyword>
<organism evidence="6 7">
    <name type="scientific">Cephalotrichum gorgonifer</name>
    <dbReference type="NCBI Taxonomy" id="2041049"/>
    <lineage>
        <taxon>Eukaryota</taxon>
        <taxon>Fungi</taxon>
        <taxon>Dikarya</taxon>
        <taxon>Ascomycota</taxon>
        <taxon>Pezizomycotina</taxon>
        <taxon>Sordariomycetes</taxon>
        <taxon>Hypocreomycetidae</taxon>
        <taxon>Microascales</taxon>
        <taxon>Microascaceae</taxon>
        <taxon>Cephalotrichum</taxon>
    </lineage>
</organism>
<dbReference type="SUPFAM" id="SSF54373">
    <property type="entry name" value="FAD-linked reductases, C-terminal domain"/>
    <property type="match status" value="1"/>
</dbReference>
<feature type="signal peptide" evidence="4">
    <location>
        <begin position="1"/>
        <end position="20"/>
    </location>
</feature>
<dbReference type="Pfam" id="PF00732">
    <property type="entry name" value="GMC_oxred_N"/>
    <property type="match status" value="1"/>
</dbReference>
<evidence type="ECO:0000313" key="7">
    <source>
        <dbReference type="Proteomes" id="UP001187682"/>
    </source>
</evidence>
<feature type="domain" description="Glucose-methanol-choline oxidoreductase N-terminal" evidence="5">
    <location>
        <begin position="279"/>
        <end position="293"/>
    </location>
</feature>
<dbReference type="InterPro" id="IPR036188">
    <property type="entry name" value="FAD/NAD-bd_sf"/>
</dbReference>
<dbReference type="PIRSF" id="PIRSF000137">
    <property type="entry name" value="Alcohol_oxidase"/>
    <property type="match status" value="1"/>
</dbReference>
<dbReference type="GO" id="GO:0044550">
    <property type="term" value="P:secondary metabolite biosynthetic process"/>
    <property type="evidence" value="ECO:0007669"/>
    <property type="project" value="TreeGrafter"/>
</dbReference>
<name>A0AAE8SS13_9PEZI</name>
<dbReference type="Proteomes" id="UP001187682">
    <property type="component" value="Unassembled WGS sequence"/>
</dbReference>
<feature type="active site" description="Proton acceptor" evidence="2">
    <location>
        <position position="572"/>
    </location>
</feature>
<evidence type="ECO:0000259" key="5">
    <source>
        <dbReference type="PROSITE" id="PS00624"/>
    </source>
</evidence>
<protein>
    <submittedName>
        <fullName evidence="6">Related to alcohol oxidase</fullName>
    </submittedName>
</protein>
<dbReference type="Gene3D" id="3.50.50.60">
    <property type="entry name" value="FAD/NAD(P)-binding domain"/>
    <property type="match status" value="1"/>
</dbReference>
<dbReference type="Gene3D" id="3.30.560.10">
    <property type="entry name" value="Glucose Oxidase, domain 3"/>
    <property type="match status" value="1"/>
</dbReference>
<keyword evidence="3" id="KW-0274">FAD</keyword>
<dbReference type="SUPFAM" id="SSF51905">
    <property type="entry name" value="FAD/NAD(P)-binding domain"/>
    <property type="match status" value="1"/>
</dbReference>
<feature type="binding site" evidence="3">
    <location>
        <position position="239"/>
    </location>
    <ligand>
        <name>FAD</name>
        <dbReference type="ChEBI" id="CHEBI:57692"/>
    </ligand>
</feature>
<evidence type="ECO:0000313" key="6">
    <source>
        <dbReference type="EMBL" id="SPN98643.1"/>
    </source>
</evidence>
<evidence type="ECO:0000256" key="3">
    <source>
        <dbReference type="PIRSR" id="PIRSR000137-2"/>
    </source>
</evidence>
<feature type="active site" description="Proton donor" evidence="2">
    <location>
        <position position="529"/>
    </location>
</feature>
<dbReference type="GO" id="GO:0016614">
    <property type="term" value="F:oxidoreductase activity, acting on CH-OH group of donors"/>
    <property type="evidence" value="ECO:0007669"/>
    <property type="project" value="InterPro"/>
</dbReference>
<dbReference type="PANTHER" id="PTHR11552:SF115">
    <property type="entry name" value="DEHYDROGENASE XPTC-RELATED"/>
    <property type="match status" value="1"/>
</dbReference>
<dbReference type="InterPro" id="IPR000172">
    <property type="entry name" value="GMC_OxRdtase_N"/>
</dbReference>
<comment type="cofactor">
    <cofactor evidence="3">
        <name>FAD</name>
        <dbReference type="ChEBI" id="CHEBI:57692"/>
    </cofactor>
</comment>
<comment type="caution">
    <text evidence="6">The sequence shown here is derived from an EMBL/GenBank/DDBJ whole genome shotgun (WGS) entry which is preliminary data.</text>
</comment>
<feature type="chain" id="PRO_5042050101" evidence="4">
    <location>
        <begin position="21"/>
        <end position="595"/>
    </location>
</feature>
<proteinExistence type="inferred from homology"/>